<sequence length="602" mass="67479">MYNKFIDHGTPIDAEEERTAALCTKEDGTRFVIASKGFVLIVDIDMGSSKQVFFPEGNKEYPFASFSSNGLFYTGAGNMLLVLDPFLERFIDYQMIENEEEIVGFSFAEDLTGNIYFTTYPRCFLLSYNPETKSVMDYGSMHSQEKYPSSLAVDEYGWVYIGVGTEFKDIIAFHLKTGKKKNLIPSSLRQKGSGYIYLGTDGFVYGHMEASDMRDVLTASQWLKFTEGEFQTANYVAPSYYGGTGFQKIHHYQEASYEILSYSLSERYVEIVEKKTGVHTTIQLNYQSDGAELSTIYLDISGYIYGTSMHPLQFFQFDISNNSFKNFGALEKGGGGNICAYASQGDLLVGVAYAGGKLYVHNMNQKSEKPTSPRLILEEEHIHRPRCALATSDKKEVVWGGFPGYGVVGGALAFFHIETEKHTVISNNNILPYHSTICLSELRNGDLVGGTSVEAPGGAEVKAQDANLYVLDKKTKQLKYKFAPYKGTREIISIYTDSYDYVHGVTEKGLYFVWMPSTNTIITEKNLSHYGEPIRSCFVFDELTQSLYCLMSKGLFVKNMQYPGTEILLVEELPTKASSGIALYQKRIYYGSGSHLYSVSLD</sequence>
<dbReference type="InterPro" id="IPR011047">
    <property type="entry name" value="Quinoprotein_ADH-like_sf"/>
</dbReference>
<reference evidence="1 2" key="1">
    <citation type="submission" date="2020-08" db="EMBL/GenBank/DDBJ databases">
        <title>A Genomic Blueprint of the Chicken Gut Microbiome.</title>
        <authorList>
            <person name="Gilroy R."/>
            <person name="Ravi A."/>
            <person name="Getino M."/>
            <person name="Pursley I."/>
            <person name="Horton D.L."/>
            <person name="Alikhan N.-F."/>
            <person name="Baker D."/>
            <person name="Gharbi K."/>
            <person name="Hall N."/>
            <person name="Watson M."/>
            <person name="Adriaenssens E.M."/>
            <person name="Foster-Nyarko E."/>
            <person name="Jarju S."/>
            <person name="Secka A."/>
            <person name="Antonio M."/>
            <person name="Oren A."/>
            <person name="Chaudhuri R."/>
            <person name="La Ragione R.M."/>
            <person name="Hildebrand F."/>
            <person name="Pallen M.J."/>
        </authorList>
    </citation>
    <scope>NUCLEOTIDE SEQUENCE [LARGE SCALE GENOMIC DNA]</scope>
    <source>
        <strain evidence="1 2">Sa2BUA9</strain>
    </source>
</reference>
<gene>
    <name evidence="1" type="ORF">H9650_13450</name>
</gene>
<dbReference type="SUPFAM" id="SSF101898">
    <property type="entry name" value="NHL repeat"/>
    <property type="match status" value="1"/>
</dbReference>
<keyword evidence="2" id="KW-1185">Reference proteome</keyword>
<dbReference type="Gene3D" id="2.130.10.10">
    <property type="entry name" value="YVTN repeat-like/Quinoprotein amine dehydrogenase"/>
    <property type="match status" value="1"/>
</dbReference>
<evidence type="ECO:0000313" key="2">
    <source>
        <dbReference type="Proteomes" id="UP000640786"/>
    </source>
</evidence>
<dbReference type="EMBL" id="JACSQO010000007">
    <property type="protein sequence ID" value="MBD7945126.1"/>
    <property type="molecule type" value="Genomic_DNA"/>
</dbReference>
<evidence type="ECO:0000313" key="1">
    <source>
        <dbReference type="EMBL" id="MBD7945126.1"/>
    </source>
</evidence>
<dbReference type="InterPro" id="IPR015943">
    <property type="entry name" value="WD40/YVTN_repeat-like_dom_sf"/>
</dbReference>
<dbReference type="SUPFAM" id="SSF50998">
    <property type="entry name" value="Quinoprotein alcohol dehydrogenase-like"/>
    <property type="match status" value="1"/>
</dbReference>
<dbReference type="RefSeq" id="WP_191697432.1">
    <property type="nucleotide sequence ID" value="NZ_JACSQO010000007.1"/>
</dbReference>
<comment type="caution">
    <text evidence="1">The sequence shown here is derived from an EMBL/GenBank/DDBJ whole genome shotgun (WGS) entry which is preliminary data.</text>
</comment>
<proteinExistence type="predicted"/>
<accession>A0ABR8RBJ4</accession>
<organism evidence="1 2">
    <name type="scientific">Psychrobacillus faecigallinarum</name>
    <dbReference type="NCBI Taxonomy" id="2762235"/>
    <lineage>
        <taxon>Bacteria</taxon>
        <taxon>Bacillati</taxon>
        <taxon>Bacillota</taxon>
        <taxon>Bacilli</taxon>
        <taxon>Bacillales</taxon>
        <taxon>Bacillaceae</taxon>
        <taxon>Psychrobacillus</taxon>
    </lineage>
</organism>
<name>A0ABR8RBJ4_9BACI</name>
<dbReference type="Proteomes" id="UP000640786">
    <property type="component" value="Unassembled WGS sequence"/>
</dbReference>
<protein>
    <submittedName>
        <fullName evidence="1">Uncharacterized protein</fullName>
    </submittedName>
</protein>